<evidence type="ECO:0000313" key="3">
    <source>
        <dbReference type="Proteomes" id="UP000297986"/>
    </source>
</evidence>
<gene>
    <name evidence="2" type="ORF">E5S68_02980</name>
</gene>
<feature type="signal peptide" evidence="1">
    <location>
        <begin position="1"/>
        <end position="16"/>
    </location>
</feature>
<feature type="chain" id="PRO_5039340747" description="Lipoprotein" evidence="1">
    <location>
        <begin position="17"/>
        <end position="147"/>
    </location>
</feature>
<protein>
    <recommendedName>
        <fullName evidence="4">Lipoprotein</fullName>
    </recommendedName>
</protein>
<evidence type="ECO:0000313" key="2">
    <source>
        <dbReference type="EMBL" id="TGN91930.1"/>
    </source>
</evidence>
<organism evidence="2 3">
    <name type="scientific">Streptococcus rubneri</name>
    <dbReference type="NCBI Taxonomy" id="1234680"/>
    <lineage>
        <taxon>Bacteria</taxon>
        <taxon>Bacillati</taxon>
        <taxon>Bacillota</taxon>
        <taxon>Bacilli</taxon>
        <taxon>Lactobacillales</taxon>
        <taxon>Streptococcaceae</taxon>
        <taxon>Streptococcus</taxon>
    </lineage>
</organism>
<comment type="caution">
    <text evidence="2">The sequence shown here is derived from an EMBL/GenBank/DDBJ whole genome shotgun (WGS) entry which is preliminary data.</text>
</comment>
<dbReference type="RefSeq" id="WP_135782291.1">
    <property type="nucleotide sequence ID" value="NZ_MRXY01000010.1"/>
</dbReference>
<dbReference type="EMBL" id="SRRP01000001">
    <property type="protein sequence ID" value="TGN91930.1"/>
    <property type="molecule type" value="Genomic_DNA"/>
</dbReference>
<dbReference type="OrthoDB" id="2224608at2"/>
<dbReference type="Proteomes" id="UP000297986">
    <property type="component" value="Unassembled WGS sequence"/>
</dbReference>
<accession>A0A4Z1DX66</accession>
<sequence length="147" mass="16655">MKSVKRIFLATMLAFAAVLLVACGSKNDNGTYVFEPTAEEAKEMMPSELQSLVGDDYKVKLTITIKDDKADYKTETEIAGKRNDMSFEYKVDQKAKKMEYELEGMKAELTYEISGDVLTFKDVKNSVLDNSNLFSNFMKVAKFKKVK</sequence>
<proteinExistence type="predicted"/>
<evidence type="ECO:0000256" key="1">
    <source>
        <dbReference type="SAM" id="SignalP"/>
    </source>
</evidence>
<dbReference type="AlphaFoldDB" id="A0A4Z1DX66"/>
<keyword evidence="3" id="KW-1185">Reference proteome</keyword>
<keyword evidence="1" id="KW-0732">Signal</keyword>
<dbReference type="PROSITE" id="PS51257">
    <property type="entry name" value="PROKAR_LIPOPROTEIN"/>
    <property type="match status" value="1"/>
</dbReference>
<evidence type="ECO:0008006" key="4">
    <source>
        <dbReference type="Google" id="ProtNLM"/>
    </source>
</evidence>
<reference evidence="2 3" key="1">
    <citation type="submission" date="2019-04" db="EMBL/GenBank/DDBJ databases">
        <title>Genome sequencing of Streptococcus rubneri DSM 26920(T).</title>
        <authorList>
            <person name="Kook J.-K."/>
            <person name="Park S.-N."/>
            <person name="Lim Y.K."/>
        </authorList>
    </citation>
    <scope>NUCLEOTIDE SEQUENCE [LARGE SCALE GENOMIC DNA]</scope>
    <source>
        <strain evidence="2 3">DSM 26920</strain>
    </source>
</reference>
<name>A0A4Z1DX66_9STRE</name>